<dbReference type="RefSeq" id="WP_089865608.1">
    <property type="nucleotide sequence ID" value="NZ_FOTC01000001.1"/>
</dbReference>
<evidence type="ECO:0000313" key="2">
    <source>
        <dbReference type="EMBL" id="SFK69766.1"/>
    </source>
</evidence>
<accession>A0A1I4BP53</accession>
<protein>
    <submittedName>
        <fullName evidence="2">Menaquinone-dependent protoporphyrinogen oxidase</fullName>
    </submittedName>
</protein>
<dbReference type="GO" id="GO:0010181">
    <property type="term" value="F:FMN binding"/>
    <property type="evidence" value="ECO:0007669"/>
    <property type="project" value="InterPro"/>
</dbReference>
<dbReference type="GO" id="GO:0070819">
    <property type="term" value="F:menaquinone-dependent protoporphyrinogen oxidase activity"/>
    <property type="evidence" value="ECO:0007669"/>
    <property type="project" value="TreeGrafter"/>
</dbReference>
<dbReference type="SUPFAM" id="SSF52218">
    <property type="entry name" value="Flavoproteins"/>
    <property type="match status" value="1"/>
</dbReference>
<name>A0A1I4BP53_9EURY</name>
<dbReference type="InterPro" id="IPR052200">
    <property type="entry name" value="Protoporphyrinogen_IX_DH"/>
</dbReference>
<dbReference type="PROSITE" id="PS50902">
    <property type="entry name" value="FLAVODOXIN_LIKE"/>
    <property type="match status" value="1"/>
</dbReference>
<dbReference type="PANTHER" id="PTHR38030">
    <property type="entry name" value="PROTOPORPHYRINOGEN IX DEHYDROGENASE [MENAQUINONE]"/>
    <property type="match status" value="1"/>
</dbReference>
<dbReference type="InterPro" id="IPR026816">
    <property type="entry name" value="Flavodoxin_dom"/>
</dbReference>
<dbReference type="STRING" id="553466.SAMN04487950_0644"/>
<dbReference type="AlphaFoldDB" id="A0A1I4BP53"/>
<gene>
    <name evidence="2" type="ORF">SAMN04487950_0644</name>
</gene>
<dbReference type="Proteomes" id="UP000199607">
    <property type="component" value="Unassembled WGS sequence"/>
</dbReference>
<feature type="domain" description="Flavodoxin-like" evidence="1">
    <location>
        <begin position="4"/>
        <end position="170"/>
    </location>
</feature>
<dbReference type="InterPro" id="IPR029039">
    <property type="entry name" value="Flavoprotein-like_sf"/>
</dbReference>
<dbReference type="PANTHER" id="PTHR38030:SF2">
    <property type="entry name" value="PROTOPORPHYRINOGEN IX DEHYDROGENASE [QUINONE]"/>
    <property type="match status" value="1"/>
</dbReference>
<keyword evidence="3" id="KW-1185">Reference proteome</keyword>
<dbReference type="Gene3D" id="3.40.50.360">
    <property type="match status" value="1"/>
</dbReference>
<sequence length="198" mass="21595">MASILVAYGTGEGQTAKIAERIVAALQTRGHATDGVDVGARLGGAFDVGDYDAVLVGASIHGGRHQSAVRRFVETHRDALSTRPTGFFQVCLTAASPDEERQAEAAGYVDEFVETTEWRPDRIAIFGGALRYSSYGFLKRALLKRVARDIVGDTDTTEDVEYTDWDEVDRFAADFAAFVEERVRIDATKTKPQEADGD</sequence>
<dbReference type="NCBIfam" id="NF008316">
    <property type="entry name" value="PRK11104.1"/>
    <property type="match status" value="1"/>
</dbReference>
<dbReference type="InterPro" id="IPR008254">
    <property type="entry name" value="Flavodoxin/NO_synth"/>
</dbReference>
<evidence type="ECO:0000259" key="1">
    <source>
        <dbReference type="PROSITE" id="PS50902"/>
    </source>
</evidence>
<organism evidence="2 3">
    <name type="scientific">Halogranum rubrum</name>
    <dbReference type="NCBI Taxonomy" id="553466"/>
    <lineage>
        <taxon>Archaea</taxon>
        <taxon>Methanobacteriati</taxon>
        <taxon>Methanobacteriota</taxon>
        <taxon>Stenosarchaea group</taxon>
        <taxon>Halobacteria</taxon>
        <taxon>Halobacteriales</taxon>
        <taxon>Haloferacaceae</taxon>
    </lineage>
</organism>
<dbReference type="GO" id="GO:0006783">
    <property type="term" value="P:heme biosynthetic process"/>
    <property type="evidence" value="ECO:0007669"/>
    <property type="project" value="TreeGrafter"/>
</dbReference>
<reference evidence="3" key="1">
    <citation type="submission" date="2016-10" db="EMBL/GenBank/DDBJ databases">
        <authorList>
            <person name="Varghese N."/>
            <person name="Submissions S."/>
        </authorList>
    </citation>
    <scope>NUCLEOTIDE SEQUENCE [LARGE SCALE GENOMIC DNA]</scope>
    <source>
        <strain evidence="3">CGMCC 1.7738</strain>
    </source>
</reference>
<dbReference type="EMBL" id="FOTC01000001">
    <property type="protein sequence ID" value="SFK69766.1"/>
    <property type="molecule type" value="Genomic_DNA"/>
</dbReference>
<evidence type="ECO:0000313" key="3">
    <source>
        <dbReference type="Proteomes" id="UP000199607"/>
    </source>
</evidence>
<proteinExistence type="predicted"/>
<dbReference type="Pfam" id="PF12724">
    <property type="entry name" value="Flavodoxin_5"/>
    <property type="match status" value="1"/>
</dbReference>